<comment type="catalytic activity">
    <reaction evidence="7 9">
        <text>(2S)-2-hydroxy-3-oxobutyl phosphate + 5-amino-6-(D-ribitylamino)uracil = 6,7-dimethyl-8-(1-D-ribityl)lumazine + phosphate + 2 H2O + H(+)</text>
        <dbReference type="Rhea" id="RHEA:26152"/>
        <dbReference type="ChEBI" id="CHEBI:15377"/>
        <dbReference type="ChEBI" id="CHEBI:15378"/>
        <dbReference type="ChEBI" id="CHEBI:15934"/>
        <dbReference type="ChEBI" id="CHEBI:43474"/>
        <dbReference type="ChEBI" id="CHEBI:58201"/>
        <dbReference type="ChEBI" id="CHEBI:58830"/>
        <dbReference type="EC" id="2.5.1.78"/>
    </reaction>
</comment>
<accession>A0A0E9NPR8</accession>
<evidence type="ECO:0000256" key="9">
    <source>
        <dbReference type="RuleBase" id="RU003795"/>
    </source>
</evidence>
<comment type="pathway">
    <text evidence="1 9">Cofactor biosynthesis; riboflavin biosynthesis; riboflavin from 2-hydroxy-3-oxobutyl phosphate and 5-amino-6-(D-ribitylamino)uracil: step 1/2.</text>
</comment>
<reference evidence="10 11" key="2">
    <citation type="journal article" date="2014" name="J. Gen. Appl. Microbiol.">
        <title>The early diverging ascomycetous budding yeast Saitoella complicata has three histone deacetylases belonging to the Clr6, Hos2, and Rpd3 lineages.</title>
        <authorList>
            <person name="Nishida H."/>
            <person name="Matsumoto T."/>
            <person name="Kondo S."/>
            <person name="Hamamoto M."/>
            <person name="Yoshikawa H."/>
        </authorList>
    </citation>
    <scope>NUCLEOTIDE SEQUENCE [LARGE SCALE GENOMIC DNA]</scope>
    <source>
        <strain evidence="10 11">NRRL Y-17804</strain>
    </source>
</reference>
<evidence type="ECO:0000256" key="3">
    <source>
        <dbReference type="ARBA" id="ARBA00011255"/>
    </source>
</evidence>
<dbReference type="RefSeq" id="XP_019022904.1">
    <property type="nucleotide sequence ID" value="XM_019170261.1"/>
</dbReference>
<dbReference type="InterPro" id="IPR034964">
    <property type="entry name" value="LS"/>
</dbReference>
<dbReference type="Gene3D" id="3.40.50.960">
    <property type="entry name" value="Lumazine/riboflavin synthase"/>
    <property type="match status" value="2"/>
</dbReference>
<evidence type="ECO:0000256" key="1">
    <source>
        <dbReference type="ARBA" id="ARBA00004917"/>
    </source>
</evidence>
<evidence type="ECO:0000256" key="4">
    <source>
        <dbReference type="ARBA" id="ARBA00012664"/>
    </source>
</evidence>
<dbReference type="HAMAP" id="MF_00178">
    <property type="entry name" value="Lumazine_synth"/>
    <property type="match status" value="1"/>
</dbReference>
<dbReference type="InterPro" id="IPR036467">
    <property type="entry name" value="LS/RS_sf"/>
</dbReference>
<comment type="similarity">
    <text evidence="2 9">Belongs to the DMRL synthase family.</text>
</comment>
<keyword evidence="6 9" id="KW-0808">Transferase</keyword>
<dbReference type="OrthoDB" id="2965at2759"/>
<dbReference type="PANTHER" id="PTHR21058:SF0">
    <property type="entry name" value="6,7-DIMETHYL-8-RIBITYLLUMAZINE SYNTHASE"/>
    <property type="match status" value="1"/>
</dbReference>
<protein>
    <recommendedName>
        <fullName evidence="8 9">6,7-dimethyl-8-ribityllumazine synthase</fullName>
        <shortName evidence="9">DMRL synthase</shortName>
        <ecNumber evidence="4 9">2.5.1.78</ecNumber>
    </recommendedName>
</protein>
<gene>
    <name evidence="10" type="ORF">G7K_5507-t1</name>
</gene>
<dbReference type="Proteomes" id="UP000033140">
    <property type="component" value="Unassembled WGS sequence"/>
</dbReference>
<dbReference type="GO" id="GO:0009349">
    <property type="term" value="C:riboflavin synthase complex"/>
    <property type="evidence" value="ECO:0007669"/>
    <property type="project" value="UniProtKB-UniRule"/>
</dbReference>
<evidence type="ECO:0000313" key="10">
    <source>
        <dbReference type="EMBL" id="GAO51405.1"/>
    </source>
</evidence>
<evidence type="ECO:0000256" key="8">
    <source>
        <dbReference type="ARBA" id="ARBA00072606"/>
    </source>
</evidence>
<dbReference type="InterPro" id="IPR002180">
    <property type="entry name" value="LS/RS"/>
</dbReference>
<dbReference type="NCBIfam" id="TIGR00114">
    <property type="entry name" value="lumazine-synth"/>
    <property type="match status" value="1"/>
</dbReference>
<proteinExistence type="inferred from homology"/>
<comment type="subunit">
    <text evidence="3">Homopentamer.</text>
</comment>
<reference evidence="10 11" key="1">
    <citation type="journal article" date="2011" name="J. Gen. Appl. Microbiol.">
        <title>Draft genome sequencing of the enigmatic yeast Saitoella complicata.</title>
        <authorList>
            <person name="Nishida H."/>
            <person name="Hamamoto M."/>
            <person name="Sugiyama J."/>
        </authorList>
    </citation>
    <scope>NUCLEOTIDE SEQUENCE [LARGE SCALE GENOMIC DNA]</scope>
    <source>
        <strain evidence="10 11">NRRL Y-17804</strain>
    </source>
</reference>
<evidence type="ECO:0000256" key="7">
    <source>
        <dbReference type="ARBA" id="ARBA00048785"/>
    </source>
</evidence>
<dbReference type="AlphaFoldDB" id="A0A0E9NPR8"/>
<dbReference type="OMA" id="CQGVTQG"/>
<comment type="function">
    <text evidence="9">Catalyzes the formation of 6,7-dimethyl-8-ribityllumazine by condensation of 5-amino-6-(D-ribitylamino)uracil with 3,4-dihydroxy-2-butanone 4-phosphate. This is the penultimate step in the biosynthesis of riboflavin.</text>
</comment>
<dbReference type="GO" id="GO:0005758">
    <property type="term" value="C:mitochondrial intermembrane space"/>
    <property type="evidence" value="ECO:0007669"/>
    <property type="project" value="TreeGrafter"/>
</dbReference>
<evidence type="ECO:0000256" key="2">
    <source>
        <dbReference type="ARBA" id="ARBA00007424"/>
    </source>
</evidence>
<evidence type="ECO:0000256" key="5">
    <source>
        <dbReference type="ARBA" id="ARBA00022619"/>
    </source>
</evidence>
<dbReference type="CDD" id="cd09209">
    <property type="entry name" value="Lumazine_synthase-I"/>
    <property type="match status" value="1"/>
</dbReference>
<reference evidence="10 11" key="3">
    <citation type="journal article" date="2015" name="Genome Announc.">
        <title>Draft Genome Sequence of the Archiascomycetous Yeast Saitoella complicata.</title>
        <authorList>
            <person name="Yamauchi K."/>
            <person name="Kondo S."/>
            <person name="Hamamoto M."/>
            <person name="Takahashi Y."/>
            <person name="Ogura Y."/>
            <person name="Hayashi T."/>
            <person name="Nishida H."/>
        </authorList>
    </citation>
    <scope>NUCLEOTIDE SEQUENCE [LARGE SCALE GENOMIC DNA]</scope>
    <source>
        <strain evidence="10 11">NRRL Y-17804</strain>
    </source>
</reference>
<comment type="caution">
    <text evidence="10">The sequence shown here is derived from an EMBL/GenBank/DDBJ whole genome shotgun (WGS) entry which is preliminary data.</text>
</comment>
<dbReference type="SUPFAM" id="SSF52121">
    <property type="entry name" value="Lumazine synthase"/>
    <property type="match status" value="1"/>
</dbReference>
<dbReference type="STRING" id="698492.A0A0E9NPR8"/>
<evidence type="ECO:0000256" key="6">
    <source>
        <dbReference type="ARBA" id="ARBA00022679"/>
    </source>
</evidence>
<dbReference type="PANTHER" id="PTHR21058">
    <property type="entry name" value="6,7-DIMETHYL-8-RIBITYLLUMAZINE SYNTHASE DMRL SYNTHASE LUMAZINE SYNTHASE"/>
    <property type="match status" value="1"/>
</dbReference>
<dbReference type="UniPathway" id="UPA00275">
    <property type="reaction ID" value="UER00404"/>
</dbReference>
<dbReference type="EMBL" id="BACD03000045">
    <property type="protein sequence ID" value="GAO51405.1"/>
    <property type="molecule type" value="Genomic_DNA"/>
</dbReference>
<dbReference type="EC" id="2.5.1.78" evidence="4 9"/>
<keyword evidence="11" id="KW-1185">Reference proteome</keyword>
<evidence type="ECO:0000313" key="11">
    <source>
        <dbReference type="Proteomes" id="UP000033140"/>
    </source>
</evidence>
<dbReference type="GO" id="GO:0009231">
    <property type="term" value="P:riboflavin biosynthetic process"/>
    <property type="evidence" value="ECO:0007669"/>
    <property type="project" value="UniProtKB-UniPathway"/>
</dbReference>
<keyword evidence="5 9" id="KW-0686">Riboflavin biosynthesis</keyword>
<name>A0A0E9NPR8_SAICN</name>
<organism evidence="10 11">
    <name type="scientific">Saitoella complicata (strain BCRC 22490 / CBS 7301 / JCM 7358 / NBRC 10748 / NRRL Y-17804)</name>
    <dbReference type="NCBI Taxonomy" id="698492"/>
    <lineage>
        <taxon>Eukaryota</taxon>
        <taxon>Fungi</taxon>
        <taxon>Dikarya</taxon>
        <taxon>Ascomycota</taxon>
        <taxon>Taphrinomycotina</taxon>
        <taxon>Taphrinomycotina incertae sedis</taxon>
        <taxon>Saitoella</taxon>
    </lineage>
</organism>
<dbReference type="Pfam" id="PF00885">
    <property type="entry name" value="DMRL_synthase"/>
    <property type="match status" value="1"/>
</dbReference>
<dbReference type="FunFam" id="3.40.50.960:FF:000007">
    <property type="entry name" value="6,7-dimethyl-8-ribityllumazine synthase"/>
    <property type="match status" value="1"/>
</dbReference>
<dbReference type="GO" id="GO:0000906">
    <property type="term" value="F:6,7-dimethyl-8-ribityllumazine synthase activity"/>
    <property type="evidence" value="ECO:0007669"/>
    <property type="project" value="UniProtKB-EC"/>
</dbReference>
<sequence>MNHDSTIKGIEAGEKYDGSGLRIAIVHARWNAAVIKPLLEGCVRKLVNEYGVKTKNIIIESVPGSWELPGHCQTLIRKGYGSYNAVIAIGVLIKGKTMHFEYISEQVSSALMNLSTETSTPVIYGVLNVLNDEQALLRAGVGEGGHNHGEDWAAAAVEMGIKTKVWIAGENPYSTPAEKYL</sequence>